<keyword evidence="4 10" id="KW-0633">Potassium transport</keyword>
<name>A0A167S2P3_CALVF</name>
<dbReference type="OrthoDB" id="9999863at2759"/>
<keyword evidence="8 10" id="KW-0406">Ion transport</keyword>
<evidence type="ECO:0000256" key="9">
    <source>
        <dbReference type="ARBA" id="ARBA00023136"/>
    </source>
</evidence>
<feature type="compositionally biased region" description="Basic and acidic residues" evidence="11">
    <location>
        <begin position="254"/>
        <end position="265"/>
    </location>
</feature>
<keyword evidence="7 10" id="KW-1133">Transmembrane helix</keyword>
<dbReference type="PANTHER" id="PTHR31064">
    <property type="entry name" value="POTASSIUM TRANSPORT PROTEIN DDB_G0292412-RELATED"/>
    <property type="match status" value="1"/>
</dbReference>
<comment type="subcellular location">
    <subcellularLocation>
        <location evidence="1">Membrane</location>
        <topology evidence="1">Multi-pass membrane protein</topology>
    </subcellularLocation>
</comment>
<evidence type="ECO:0000313" key="12">
    <source>
        <dbReference type="EMBL" id="KZP01526.1"/>
    </source>
</evidence>
<evidence type="ECO:0000256" key="3">
    <source>
        <dbReference type="ARBA" id="ARBA00022448"/>
    </source>
</evidence>
<proteinExistence type="inferred from homology"/>
<evidence type="ECO:0000256" key="2">
    <source>
        <dbReference type="ARBA" id="ARBA00009137"/>
    </source>
</evidence>
<feature type="region of interest" description="Disordered" evidence="11">
    <location>
        <begin position="206"/>
        <end position="265"/>
    </location>
</feature>
<dbReference type="Proteomes" id="UP000076738">
    <property type="component" value="Unassembled WGS sequence"/>
</dbReference>
<dbReference type="GO" id="GO:0140107">
    <property type="term" value="F:high-affinity potassium ion transmembrane transporter activity"/>
    <property type="evidence" value="ECO:0007669"/>
    <property type="project" value="TreeGrafter"/>
</dbReference>
<dbReference type="NCBIfam" id="TIGR00934">
    <property type="entry name" value="2a38euk"/>
    <property type="match status" value="1"/>
</dbReference>
<dbReference type="InterPro" id="IPR004773">
    <property type="entry name" value="K/Na_transp_Trk1/HKT1"/>
</dbReference>
<feature type="transmembrane region" description="Helical" evidence="10">
    <location>
        <begin position="348"/>
        <end position="372"/>
    </location>
</feature>
<evidence type="ECO:0000256" key="10">
    <source>
        <dbReference type="PIRNR" id="PIRNR002450"/>
    </source>
</evidence>
<dbReference type="AlphaFoldDB" id="A0A167S2P3"/>
<feature type="transmembrane region" description="Helical" evidence="10">
    <location>
        <begin position="25"/>
        <end position="44"/>
    </location>
</feature>
<dbReference type="GO" id="GO:0005886">
    <property type="term" value="C:plasma membrane"/>
    <property type="evidence" value="ECO:0007669"/>
    <property type="project" value="InterPro"/>
</dbReference>
<feature type="transmembrane region" description="Helical" evidence="10">
    <location>
        <begin position="423"/>
        <end position="447"/>
    </location>
</feature>
<sequence length="721" mass="81331">MLTRTRRALSAVGATIAAHLNFYRIHLLVFTFVPLVLSGIFYAANGEFKIAYIDSLYMCFSAFTVTGLASINLSTCTPFQQFLLWIQMLCGGLVTVSWVIVFVRKQFFKSKFHYLVRSHKLARERVRRDEKNGDTIVEDVPVDSNSATTAVGDEPLAVHRFVGQPRRIGPDGQLVMMDGSPRRPTHVLNDVPETPHGVLLNSPMAESFPSPATSHSRARLPRQQTINFAEPPVPRDSDGRSLRLHRTQTAMSDRPSRAPEVGQRDRGFGGFPLPFEIVNGVLRRLTPGVHSRLTRTLSIQPEHTMASVKHSTTYLTFEAIIGRNSNFYGLTHEEEEELGGVEYRALGVLLWTVGLYWLFMQLICWMVLALSAGLHGGYDFVFDNQFRYVNPVWFALFFTTSCFANCGLSLADQGMVQFQTAYGMSIALIIVILGGNTGFPVFLRFLLWTMTKLLPEHSRSRETMLFLLDHPRRCFTYLFPARTTWLLALVLFILNVWDWLSFEICDIGNPAIDAIPVGTRIMDGLLQSIAVRTAGFNVVNIATLEPSVKVMITIMMYISAYPIAMSVRSTNVYEEKSLGVFNDEGEDEEPNGPWGSYLAWHVKKQLAFDMWWLFLALWIICIIERHNINETYNDPWFDIFPIFFELVSAYGTVGLSLGIPNQNYALSGDFSPLSKLVVIIVMLRGRHRGLPVAIDRSLVLPYEFKNHDDHPVEAGAETSDA</sequence>
<feature type="transmembrane region" description="Helical" evidence="10">
    <location>
        <begin position="392"/>
        <end position="411"/>
    </location>
</feature>
<dbReference type="InterPro" id="IPR003445">
    <property type="entry name" value="Cat_transpt"/>
</dbReference>
<comment type="similarity">
    <text evidence="2 10">Belongs to the TrkH potassium transport family.</text>
</comment>
<organism evidence="12 13">
    <name type="scientific">Calocera viscosa (strain TUFC12733)</name>
    <dbReference type="NCBI Taxonomy" id="1330018"/>
    <lineage>
        <taxon>Eukaryota</taxon>
        <taxon>Fungi</taxon>
        <taxon>Dikarya</taxon>
        <taxon>Basidiomycota</taxon>
        <taxon>Agaricomycotina</taxon>
        <taxon>Dacrymycetes</taxon>
        <taxon>Dacrymycetales</taxon>
        <taxon>Dacrymycetaceae</taxon>
        <taxon>Calocera</taxon>
    </lineage>
</organism>
<dbReference type="Pfam" id="PF02386">
    <property type="entry name" value="TrkH"/>
    <property type="match status" value="1"/>
</dbReference>
<keyword evidence="5 10" id="KW-0812">Transmembrane</keyword>
<dbReference type="InterPro" id="IPR051143">
    <property type="entry name" value="TrkH_K-transport"/>
</dbReference>
<dbReference type="EMBL" id="KV417266">
    <property type="protein sequence ID" value="KZP01526.1"/>
    <property type="molecule type" value="Genomic_DNA"/>
</dbReference>
<feature type="transmembrane region" description="Helical" evidence="10">
    <location>
        <begin position="475"/>
        <end position="494"/>
    </location>
</feature>
<protein>
    <recommendedName>
        <fullName evidence="10">Potassium transport protein</fullName>
    </recommendedName>
</protein>
<dbReference type="PANTHER" id="PTHR31064:SF30">
    <property type="entry name" value="HIGH-AFFINITY POTASSIUM TRANSPORT PROTEIN-RELATED"/>
    <property type="match status" value="1"/>
</dbReference>
<evidence type="ECO:0000256" key="11">
    <source>
        <dbReference type="SAM" id="MobiDB-lite"/>
    </source>
</evidence>
<evidence type="ECO:0000256" key="4">
    <source>
        <dbReference type="ARBA" id="ARBA00022538"/>
    </source>
</evidence>
<dbReference type="GO" id="GO:1990573">
    <property type="term" value="P:potassium ion import across plasma membrane"/>
    <property type="evidence" value="ECO:0007669"/>
    <property type="project" value="TreeGrafter"/>
</dbReference>
<evidence type="ECO:0000256" key="8">
    <source>
        <dbReference type="ARBA" id="ARBA00023065"/>
    </source>
</evidence>
<keyword evidence="3 10" id="KW-0813">Transport</keyword>
<reference evidence="12 13" key="1">
    <citation type="journal article" date="2016" name="Mol. Biol. Evol.">
        <title>Comparative Genomics of Early-Diverging Mushroom-Forming Fungi Provides Insights into the Origins of Lignocellulose Decay Capabilities.</title>
        <authorList>
            <person name="Nagy L.G."/>
            <person name="Riley R."/>
            <person name="Tritt A."/>
            <person name="Adam C."/>
            <person name="Daum C."/>
            <person name="Floudas D."/>
            <person name="Sun H."/>
            <person name="Yadav J.S."/>
            <person name="Pangilinan J."/>
            <person name="Larsson K.H."/>
            <person name="Matsuura K."/>
            <person name="Barry K."/>
            <person name="Labutti K."/>
            <person name="Kuo R."/>
            <person name="Ohm R.A."/>
            <person name="Bhattacharya S.S."/>
            <person name="Shirouzu T."/>
            <person name="Yoshinaga Y."/>
            <person name="Martin F.M."/>
            <person name="Grigoriev I.V."/>
            <person name="Hibbett D.S."/>
        </authorList>
    </citation>
    <scope>NUCLEOTIDE SEQUENCE [LARGE SCALE GENOMIC DNA]</scope>
    <source>
        <strain evidence="12 13">TUFC12733</strain>
    </source>
</reference>
<feature type="transmembrane region" description="Helical" evidence="10">
    <location>
        <begin position="83"/>
        <end position="103"/>
    </location>
</feature>
<evidence type="ECO:0000256" key="5">
    <source>
        <dbReference type="ARBA" id="ARBA00022692"/>
    </source>
</evidence>
<keyword evidence="13" id="KW-1185">Reference proteome</keyword>
<gene>
    <name evidence="12" type="ORF">CALVIDRAFT_474491</name>
</gene>
<dbReference type="PIRSF" id="PIRSF002450">
    <property type="entry name" value="K+_transpter_TRK"/>
    <property type="match status" value="1"/>
</dbReference>
<dbReference type="STRING" id="1330018.A0A167S2P3"/>
<feature type="transmembrane region" description="Helical" evidence="10">
    <location>
        <begin position="51"/>
        <end position="71"/>
    </location>
</feature>
<evidence type="ECO:0000256" key="6">
    <source>
        <dbReference type="ARBA" id="ARBA00022958"/>
    </source>
</evidence>
<evidence type="ECO:0000256" key="1">
    <source>
        <dbReference type="ARBA" id="ARBA00004141"/>
    </source>
</evidence>
<dbReference type="InterPro" id="IPR015958">
    <property type="entry name" value="Trk1_fungi"/>
</dbReference>
<evidence type="ECO:0000256" key="7">
    <source>
        <dbReference type="ARBA" id="ARBA00022989"/>
    </source>
</evidence>
<keyword evidence="9 10" id="KW-0472">Membrane</keyword>
<evidence type="ECO:0000313" key="13">
    <source>
        <dbReference type="Proteomes" id="UP000076738"/>
    </source>
</evidence>
<dbReference type="GO" id="GO:0030007">
    <property type="term" value="P:intracellular potassium ion homeostasis"/>
    <property type="evidence" value="ECO:0007669"/>
    <property type="project" value="UniProtKB-UniRule"/>
</dbReference>
<accession>A0A167S2P3</accession>
<keyword evidence="6 10" id="KW-0630">Potassium</keyword>